<sequence length="230" mass="26099">EPERHCTKCKEVIEGRAFKATNGDPYHRKCFVCDTCKKLLNGKQYAKLTKDDGTVRHFCASCTQKHNEEEMKKLEEENRQTEKQFKQMPKGGGSSQSLVNQLKAAQNANGEGSPGRVCLQCKEKIAGRGVQTPSGELYHLNCFTCDNCKCALSLFFFSLFSYVFMVVFVLASLTNRSINKIICIYKRTELNWQEKVMVCCRWKTRKKDFAVIAWTKCFLEGAVSTATLAV</sequence>
<keyword evidence="2" id="KW-0677">Repeat</keyword>
<evidence type="ECO:0000256" key="7">
    <source>
        <dbReference type="SAM" id="Phobius"/>
    </source>
</evidence>
<keyword evidence="1 5" id="KW-0479">Metal-binding</keyword>
<feature type="transmembrane region" description="Helical" evidence="7">
    <location>
        <begin position="151"/>
        <end position="171"/>
    </location>
</feature>
<dbReference type="CDD" id="cd08368">
    <property type="entry name" value="LIM"/>
    <property type="match status" value="2"/>
</dbReference>
<dbReference type="PROSITE" id="PS50023">
    <property type="entry name" value="LIM_DOMAIN_2"/>
    <property type="match status" value="2"/>
</dbReference>
<dbReference type="PANTHER" id="PTHR24205">
    <property type="entry name" value="FOUR AND A HALF LIM DOMAINS PROTEIN"/>
    <property type="match status" value="1"/>
</dbReference>
<dbReference type="OrthoDB" id="1679758at2759"/>
<evidence type="ECO:0000313" key="10">
    <source>
        <dbReference type="Proteomes" id="UP000023152"/>
    </source>
</evidence>
<evidence type="ECO:0000256" key="4">
    <source>
        <dbReference type="ARBA" id="ARBA00023038"/>
    </source>
</evidence>
<feature type="domain" description="LIM zinc-binding" evidence="8">
    <location>
        <begin position="116"/>
        <end position="194"/>
    </location>
</feature>
<dbReference type="SMART" id="SM00132">
    <property type="entry name" value="LIM"/>
    <property type="match status" value="2"/>
</dbReference>
<dbReference type="GO" id="GO:0046872">
    <property type="term" value="F:metal ion binding"/>
    <property type="evidence" value="ECO:0007669"/>
    <property type="project" value="UniProtKB-KW"/>
</dbReference>
<keyword evidence="3 5" id="KW-0862">Zinc</keyword>
<evidence type="ECO:0000256" key="3">
    <source>
        <dbReference type="ARBA" id="ARBA00022833"/>
    </source>
</evidence>
<comment type="caution">
    <text evidence="9">The sequence shown here is derived from an EMBL/GenBank/DDBJ whole genome shotgun (WGS) entry which is preliminary data.</text>
</comment>
<dbReference type="Proteomes" id="UP000023152">
    <property type="component" value="Unassembled WGS sequence"/>
</dbReference>
<reference evidence="9 10" key="1">
    <citation type="journal article" date="2013" name="Curr. Biol.">
        <title>The Genome of the Foraminiferan Reticulomyxa filosa.</title>
        <authorList>
            <person name="Glockner G."/>
            <person name="Hulsmann N."/>
            <person name="Schleicher M."/>
            <person name="Noegel A.A."/>
            <person name="Eichinger L."/>
            <person name="Gallinger C."/>
            <person name="Pawlowski J."/>
            <person name="Sierra R."/>
            <person name="Euteneuer U."/>
            <person name="Pillet L."/>
            <person name="Moustafa A."/>
            <person name="Platzer M."/>
            <person name="Groth M."/>
            <person name="Szafranski K."/>
            <person name="Schliwa M."/>
        </authorList>
    </citation>
    <scope>NUCLEOTIDE SEQUENCE [LARGE SCALE GENOMIC DNA]</scope>
</reference>
<accession>X6M8M5</accession>
<evidence type="ECO:0000256" key="5">
    <source>
        <dbReference type="PROSITE-ProRule" id="PRU00125"/>
    </source>
</evidence>
<feature type="compositionally biased region" description="Basic and acidic residues" evidence="6">
    <location>
        <begin position="71"/>
        <end position="85"/>
    </location>
</feature>
<evidence type="ECO:0000259" key="8">
    <source>
        <dbReference type="PROSITE" id="PS50023"/>
    </source>
</evidence>
<dbReference type="Gene3D" id="2.10.110.10">
    <property type="entry name" value="Cysteine Rich Protein"/>
    <property type="match status" value="2"/>
</dbReference>
<keyword evidence="4 5" id="KW-0440">LIM domain</keyword>
<name>X6M8M5_RETFI</name>
<feature type="domain" description="LIM zinc-binding" evidence="8">
    <location>
        <begin position="4"/>
        <end position="69"/>
    </location>
</feature>
<evidence type="ECO:0000256" key="6">
    <source>
        <dbReference type="SAM" id="MobiDB-lite"/>
    </source>
</evidence>
<organism evidence="9 10">
    <name type="scientific">Reticulomyxa filosa</name>
    <dbReference type="NCBI Taxonomy" id="46433"/>
    <lineage>
        <taxon>Eukaryota</taxon>
        <taxon>Sar</taxon>
        <taxon>Rhizaria</taxon>
        <taxon>Retaria</taxon>
        <taxon>Foraminifera</taxon>
        <taxon>Monothalamids</taxon>
        <taxon>Reticulomyxidae</taxon>
        <taxon>Reticulomyxa</taxon>
    </lineage>
</organism>
<dbReference type="Pfam" id="PF00412">
    <property type="entry name" value="LIM"/>
    <property type="match status" value="2"/>
</dbReference>
<evidence type="ECO:0000256" key="2">
    <source>
        <dbReference type="ARBA" id="ARBA00022737"/>
    </source>
</evidence>
<dbReference type="PROSITE" id="PS00478">
    <property type="entry name" value="LIM_DOMAIN_1"/>
    <property type="match status" value="2"/>
</dbReference>
<keyword evidence="10" id="KW-1185">Reference proteome</keyword>
<keyword evidence="7" id="KW-0812">Transmembrane</keyword>
<dbReference type="GO" id="GO:0005634">
    <property type="term" value="C:nucleus"/>
    <property type="evidence" value="ECO:0007669"/>
    <property type="project" value="TreeGrafter"/>
</dbReference>
<keyword evidence="7" id="KW-0472">Membrane</keyword>
<dbReference type="AlphaFoldDB" id="X6M8M5"/>
<evidence type="ECO:0000313" key="9">
    <source>
        <dbReference type="EMBL" id="ETO09991.1"/>
    </source>
</evidence>
<evidence type="ECO:0000256" key="1">
    <source>
        <dbReference type="ARBA" id="ARBA00022723"/>
    </source>
</evidence>
<dbReference type="PANTHER" id="PTHR24205:SF16">
    <property type="entry name" value="GH01042P-RELATED"/>
    <property type="match status" value="1"/>
</dbReference>
<gene>
    <name evidence="9" type="ORF">RFI_27386</name>
</gene>
<dbReference type="GO" id="GO:0003712">
    <property type="term" value="F:transcription coregulator activity"/>
    <property type="evidence" value="ECO:0007669"/>
    <property type="project" value="TreeGrafter"/>
</dbReference>
<protein>
    <recommendedName>
        <fullName evidence="8">LIM zinc-binding domain-containing protein</fullName>
    </recommendedName>
</protein>
<feature type="region of interest" description="Disordered" evidence="6">
    <location>
        <begin position="71"/>
        <end position="96"/>
    </location>
</feature>
<keyword evidence="7" id="KW-1133">Transmembrane helix</keyword>
<dbReference type="InterPro" id="IPR001781">
    <property type="entry name" value="Znf_LIM"/>
</dbReference>
<dbReference type="EMBL" id="ASPP01023749">
    <property type="protein sequence ID" value="ETO09991.1"/>
    <property type="molecule type" value="Genomic_DNA"/>
</dbReference>
<feature type="non-terminal residue" evidence="9">
    <location>
        <position position="1"/>
    </location>
</feature>
<proteinExistence type="predicted"/>